<dbReference type="OrthoDB" id="2207226at2"/>
<dbReference type="AlphaFoldDB" id="A0A095X491"/>
<comment type="caution">
    <text evidence="2">The sequence shown here is derived from an EMBL/GenBank/DDBJ whole genome shotgun (WGS) entry which is preliminary data.</text>
</comment>
<accession>A0A095X491</accession>
<dbReference type="Proteomes" id="UP000029579">
    <property type="component" value="Unassembled WGS sequence"/>
</dbReference>
<name>A0A095X491_9FIRM</name>
<evidence type="ECO:0000313" key="2">
    <source>
        <dbReference type="EMBL" id="KGF04653.1"/>
    </source>
</evidence>
<protein>
    <recommendedName>
        <fullName evidence="1">Type III restriction/modification enzyme methylation subunit domain-containing protein</fullName>
    </recommendedName>
</protein>
<reference evidence="2 3" key="1">
    <citation type="submission" date="2014-07" db="EMBL/GenBank/DDBJ databases">
        <authorList>
            <person name="McCorrison J."/>
            <person name="Sanka R."/>
            <person name="Torralba M."/>
            <person name="Gillis M."/>
            <person name="Haft D.H."/>
            <person name="Methe B."/>
            <person name="Sutton G."/>
            <person name="Nelson K.E."/>
        </authorList>
    </citation>
    <scope>NUCLEOTIDE SEQUENCE [LARGE SCALE GENOMIC DNA]</scope>
    <source>
        <strain evidence="2 3">S7-1-13</strain>
    </source>
</reference>
<feature type="domain" description="Type III restriction/modification enzyme methylation subunit" evidence="1">
    <location>
        <begin position="37"/>
        <end position="77"/>
    </location>
</feature>
<proteinExistence type="predicted"/>
<gene>
    <name evidence="2" type="ORF">HMPREF1630_03220</name>
</gene>
<dbReference type="eggNOG" id="COG0457">
    <property type="taxonomic scope" value="Bacteria"/>
</dbReference>
<dbReference type="Pfam" id="PF12564">
    <property type="entry name" value="TypeIII_RM_meth"/>
    <property type="match status" value="1"/>
</dbReference>
<sequence length="668" mass="78937">MENINKILVDLFKDDSEYIKENKISKEAIYAKAYSYDEGFLRKILGETQLKSRFFKDLDGISIFKINEFISFIGQSDLTIREKSLENGISYTFYEDKAKLSKLKIKYKDNLFLKMSKDIDYKFKTKFRVSYLKGDNITDKLRLGDVKLYKEEESFEDTKNIANLKYKAYNLLKDDFKESSGLISVDDGERKKLMTYITVFSSPTYYLNMLKALGKEDTRKVLTDLNDLILKDSDYFENKNMGYHTIIKDSLLREFDGFNLSFLKIANVLNDFKMTDKIFEIFALINKKLKKYPDLNIIYEFIAQALEALGNLDFNIEAKSKNFYKTYLTSLEYEFRDSLNIFEKLNNFYRILPQDEDNLRRYEEAISYDIDRIVELLTVKPSDYEKLKDAENRISIGHYTSLDILGYLIDGDIEEIDQIYRNKLRLTNARMMNDPMEGKAVFEYLNDGNEDYINLNNYGNNKIYLLSASNMADSLPMWKQYADDTKGVFLEFSKEFIKSIINDKKIKLVKVFYIGDKAINYNQKSDEINGLLKKLKVDYKAYLEKISEILNKDSTNKSQLLRSFNNEIFLKLDKISYYFKKDSYAYEGEYRIVVDLDEDESRDHFKEIKYHNPNFPLPFLGTYLTDYELRYQRLIFGPKAIDKDYLVPYIKYCLGKDIETVNSKIKYR</sequence>
<organism evidence="2 3">
    <name type="scientific">Anaerococcus lactolyticus S7-1-13</name>
    <dbReference type="NCBI Taxonomy" id="1284686"/>
    <lineage>
        <taxon>Bacteria</taxon>
        <taxon>Bacillati</taxon>
        <taxon>Bacillota</taxon>
        <taxon>Tissierellia</taxon>
        <taxon>Tissierellales</taxon>
        <taxon>Peptoniphilaceae</taxon>
        <taxon>Anaerococcus</taxon>
    </lineage>
</organism>
<dbReference type="RefSeq" id="WP_037326987.1">
    <property type="nucleotide sequence ID" value="NZ_JRMW01000026.1"/>
</dbReference>
<dbReference type="EMBL" id="JRMW01000026">
    <property type="protein sequence ID" value="KGF04653.1"/>
    <property type="molecule type" value="Genomic_DNA"/>
</dbReference>
<evidence type="ECO:0000259" key="1">
    <source>
        <dbReference type="Pfam" id="PF12564"/>
    </source>
</evidence>
<dbReference type="Pfam" id="PF11185">
    <property type="entry name" value="DUF2971"/>
    <property type="match status" value="1"/>
</dbReference>
<dbReference type="InterPro" id="IPR022221">
    <property type="entry name" value="TypeIII_RM_meth"/>
</dbReference>
<evidence type="ECO:0000313" key="3">
    <source>
        <dbReference type="Proteomes" id="UP000029579"/>
    </source>
</evidence>
<dbReference type="InterPro" id="IPR021352">
    <property type="entry name" value="DUF2971"/>
</dbReference>